<evidence type="ECO:0000256" key="5">
    <source>
        <dbReference type="ARBA" id="ARBA00023136"/>
    </source>
</evidence>
<feature type="transmembrane region" description="Helical" evidence="6">
    <location>
        <begin position="118"/>
        <end position="140"/>
    </location>
</feature>
<evidence type="ECO:0000313" key="8">
    <source>
        <dbReference type="Proteomes" id="UP000286220"/>
    </source>
</evidence>
<evidence type="ECO:0000256" key="2">
    <source>
        <dbReference type="ARBA" id="ARBA00022475"/>
    </source>
</evidence>
<dbReference type="AlphaFoldDB" id="A0A413U7L0"/>
<feature type="transmembrane region" description="Helical" evidence="6">
    <location>
        <begin position="326"/>
        <end position="348"/>
    </location>
</feature>
<dbReference type="RefSeq" id="WP_118332165.1">
    <property type="nucleotide sequence ID" value="NZ_QSFZ01000002.1"/>
</dbReference>
<feature type="transmembrane region" description="Helical" evidence="6">
    <location>
        <begin position="215"/>
        <end position="234"/>
    </location>
</feature>
<feature type="transmembrane region" description="Helical" evidence="6">
    <location>
        <begin position="388"/>
        <end position="407"/>
    </location>
</feature>
<feature type="transmembrane region" description="Helical" evidence="6">
    <location>
        <begin position="90"/>
        <end position="112"/>
    </location>
</feature>
<feature type="transmembrane region" description="Helical" evidence="6">
    <location>
        <begin position="254"/>
        <end position="272"/>
    </location>
</feature>
<feature type="transmembrane region" description="Helical" evidence="6">
    <location>
        <begin position="299"/>
        <end position="320"/>
    </location>
</feature>
<dbReference type="InterPro" id="IPR002797">
    <property type="entry name" value="Polysacc_synth"/>
</dbReference>
<feature type="transmembrane region" description="Helical" evidence="6">
    <location>
        <begin position="50"/>
        <end position="69"/>
    </location>
</feature>
<organism evidence="7 8">
    <name type="scientific">Agathobacter rectalis</name>
    <dbReference type="NCBI Taxonomy" id="39491"/>
    <lineage>
        <taxon>Bacteria</taxon>
        <taxon>Bacillati</taxon>
        <taxon>Bacillota</taxon>
        <taxon>Clostridia</taxon>
        <taxon>Lachnospirales</taxon>
        <taxon>Lachnospiraceae</taxon>
        <taxon>Agathobacter</taxon>
    </lineage>
</organism>
<keyword evidence="3 6" id="KW-0812">Transmembrane</keyword>
<reference evidence="7 8" key="1">
    <citation type="submission" date="2018-08" db="EMBL/GenBank/DDBJ databases">
        <title>A genome reference for cultivated species of the human gut microbiota.</title>
        <authorList>
            <person name="Zou Y."/>
            <person name="Xue W."/>
            <person name="Luo G."/>
        </authorList>
    </citation>
    <scope>NUCLEOTIDE SEQUENCE [LARGE SCALE GENOMIC DNA]</scope>
    <source>
        <strain evidence="7 8">AM42-17AT</strain>
    </source>
</reference>
<feature type="transmembrane region" description="Helical" evidence="6">
    <location>
        <begin position="181"/>
        <end position="203"/>
    </location>
</feature>
<accession>A0A413U7L0</accession>
<evidence type="ECO:0000256" key="1">
    <source>
        <dbReference type="ARBA" id="ARBA00004651"/>
    </source>
</evidence>
<feature type="transmembrane region" description="Helical" evidence="6">
    <location>
        <begin position="16"/>
        <end position="38"/>
    </location>
</feature>
<dbReference type="PANTHER" id="PTHR30250:SF11">
    <property type="entry name" value="O-ANTIGEN TRANSPORTER-RELATED"/>
    <property type="match status" value="1"/>
</dbReference>
<evidence type="ECO:0000313" key="7">
    <source>
        <dbReference type="EMBL" id="RHA93869.1"/>
    </source>
</evidence>
<dbReference type="GO" id="GO:0005886">
    <property type="term" value="C:plasma membrane"/>
    <property type="evidence" value="ECO:0007669"/>
    <property type="project" value="UniProtKB-SubCell"/>
</dbReference>
<comment type="subcellular location">
    <subcellularLocation>
        <location evidence="1">Cell membrane</location>
        <topology evidence="1">Multi-pass membrane protein</topology>
    </subcellularLocation>
</comment>
<protein>
    <recommendedName>
        <fullName evidence="9">Polysaccharide biosynthesis protein C-terminal domain-containing protein</fullName>
    </recommendedName>
</protein>
<sequence length="475" mass="54018">MDSIKKEEMGKSAVKAGLWYTIGNIALKGCAFLTLPVFTRLLSTSDFGVYNAYIAYEQIFTAILGVGFYGTIKNAKLDFKENFKKYLSSIVFLSVLIFIFITAAANVAYPIYCNELDFSRFVTNCLLFQSFGAYMLYLYGVKLNAEFRYRSFLIMSSINVLGNTVLSIILILFVFPNERYLGRILGSAIPLIGIGVALCFLIWRNGRTLYNKAYWKYGLAIGLPLLPHVISQSLLSQVDRIMIKDMVGSSEAGIYSYIYTICTILYIVGNSMENAWSPWVFYTLDSGDKKRIERAGKDYVMVFALLTIGFFCVMPEVTKIMAGSNYWGGISLIIPLTFGNFFVFMYGLPVNIEYYHKKTGFISLGTILAAGLNAVLNYFGIILFGYQVAAYTTFLSYGMLFLFHWFIANKYGVSELYSFKFLLNRTALVLILGFVVLLTDGFMVFNFILRYMLIILILIWFYKHRQMLVGALKRR</sequence>
<proteinExistence type="predicted"/>
<dbReference type="Proteomes" id="UP000286220">
    <property type="component" value="Unassembled WGS sequence"/>
</dbReference>
<feature type="transmembrane region" description="Helical" evidence="6">
    <location>
        <begin position="360"/>
        <end position="382"/>
    </location>
</feature>
<evidence type="ECO:0000256" key="4">
    <source>
        <dbReference type="ARBA" id="ARBA00022989"/>
    </source>
</evidence>
<keyword evidence="4 6" id="KW-1133">Transmembrane helix</keyword>
<dbReference type="PANTHER" id="PTHR30250">
    <property type="entry name" value="PST FAMILY PREDICTED COLANIC ACID TRANSPORTER"/>
    <property type="match status" value="1"/>
</dbReference>
<evidence type="ECO:0008006" key="9">
    <source>
        <dbReference type="Google" id="ProtNLM"/>
    </source>
</evidence>
<dbReference type="EMBL" id="QSFZ01000002">
    <property type="protein sequence ID" value="RHA93869.1"/>
    <property type="molecule type" value="Genomic_DNA"/>
</dbReference>
<dbReference type="Pfam" id="PF01943">
    <property type="entry name" value="Polysacc_synt"/>
    <property type="match status" value="1"/>
</dbReference>
<feature type="transmembrane region" description="Helical" evidence="6">
    <location>
        <begin position="444"/>
        <end position="462"/>
    </location>
</feature>
<keyword evidence="2" id="KW-1003">Cell membrane</keyword>
<feature type="transmembrane region" description="Helical" evidence="6">
    <location>
        <begin position="152"/>
        <end position="175"/>
    </location>
</feature>
<feature type="transmembrane region" description="Helical" evidence="6">
    <location>
        <begin position="419"/>
        <end position="438"/>
    </location>
</feature>
<evidence type="ECO:0000256" key="3">
    <source>
        <dbReference type="ARBA" id="ARBA00022692"/>
    </source>
</evidence>
<gene>
    <name evidence="7" type="ORF">DW912_02280</name>
</gene>
<name>A0A413U7L0_9FIRM</name>
<evidence type="ECO:0000256" key="6">
    <source>
        <dbReference type="SAM" id="Phobius"/>
    </source>
</evidence>
<dbReference type="InterPro" id="IPR050833">
    <property type="entry name" value="Poly_Biosynth_Transport"/>
</dbReference>
<keyword evidence="5 6" id="KW-0472">Membrane</keyword>
<comment type="caution">
    <text evidence="7">The sequence shown here is derived from an EMBL/GenBank/DDBJ whole genome shotgun (WGS) entry which is preliminary data.</text>
</comment>